<accession>X1IY86</accession>
<dbReference type="GO" id="GO:0004825">
    <property type="term" value="F:methionine-tRNA ligase activity"/>
    <property type="evidence" value="ECO:0007669"/>
    <property type="project" value="InterPro"/>
</dbReference>
<reference evidence="8" key="1">
    <citation type="journal article" date="2014" name="Front. Microbiol.">
        <title>High frequency of phylogenetically diverse reductive dehalogenase-homologous genes in deep subseafloor sedimentary metagenomes.</title>
        <authorList>
            <person name="Kawai M."/>
            <person name="Futagami T."/>
            <person name="Toyoda A."/>
            <person name="Takaki Y."/>
            <person name="Nishi S."/>
            <person name="Hori S."/>
            <person name="Arai W."/>
            <person name="Tsubouchi T."/>
            <person name="Morono Y."/>
            <person name="Uchiyama I."/>
            <person name="Ito T."/>
            <person name="Fujiyama A."/>
            <person name="Inagaki F."/>
            <person name="Takami H."/>
        </authorList>
    </citation>
    <scope>NUCLEOTIDE SEQUENCE</scope>
    <source>
        <strain evidence="8">Expedition CK06-06</strain>
    </source>
</reference>
<dbReference type="GO" id="GO:0006431">
    <property type="term" value="P:methionyl-tRNA aminoacylation"/>
    <property type="evidence" value="ECO:0007669"/>
    <property type="project" value="TreeGrafter"/>
</dbReference>
<dbReference type="InterPro" id="IPR014729">
    <property type="entry name" value="Rossmann-like_a/b/a_fold"/>
</dbReference>
<sequence length="197" mass="22730">MLNMPQPANEFLTIEGKKLSTSRHWAVWLPDYLSRYEPDPLRYLLSISMPETGDTDFSWREFVRRNNDELVATYGNLVHRVLTFVYRSFDGCVPMPGELDDYSRGIIDDAKETLITMDKLLSQCHFREALRSAMSLAQETNRYLEEKSPWKAIKEDKQAAATALYVAISVISCLRTALYPFLPFSSQKLHEYLGFEG</sequence>
<evidence type="ECO:0000259" key="6">
    <source>
        <dbReference type="Pfam" id="PF09334"/>
    </source>
</evidence>
<keyword evidence="4" id="KW-0648">Protein biosynthesis</keyword>
<dbReference type="Pfam" id="PF19303">
    <property type="entry name" value="Anticodon_3"/>
    <property type="match status" value="1"/>
</dbReference>
<evidence type="ECO:0000313" key="8">
    <source>
        <dbReference type="EMBL" id="GAH86687.1"/>
    </source>
</evidence>
<dbReference type="PANTHER" id="PTHR45765:SF1">
    <property type="entry name" value="METHIONINE--TRNA LIGASE, CYTOPLASMIC"/>
    <property type="match status" value="1"/>
</dbReference>
<feature type="non-terminal residue" evidence="8">
    <location>
        <position position="197"/>
    </location>
</feature>
<dbReference type="AlphaFoldDB" id="X1IY86"/>
<feature type="domain" description="Methionyl-tRNA synthetase anticodon-binding" evidence="7">
    <location>
        <begin position="93"/>
        <end position="194"/>
    </location>
</feature>
<dbReference type="GO" id="GO:0005829">
    <property type="term" value="C:cytosol"/>
    <property type="evidence" value="ECO:0007669"/>
    <property type="project" value="TreeGrafter"/>
</dbReference>
<evidence type="ECO:0000256" key="1">
    <source>
        <dbReference type="ARBA" id="ARBA00022598"/>
    </source>
</evidence>
<dbReference type="Pfam" id="PF09334">
    <property type="entry name" value="tRNA-synt_1g"/>
    <property type="match status" value="1"/>
</dbReference>
<evidence type="ECO:0000259" key="7">
    <source>
        <dbReference type="Pfam" id="PF19303"/>
    </source>
</evidence>
<keyword evidence="2" id="KW-0547">Nucleotide-binding</keyword>
<dbReference type="Gene3D" id="1.10.730.10">
    <property type="entry name" value="Isoleucyl-tRNA Synthetase, Domain 1"/>
    <property type="match status" value="1"/>
</dbReference>
<keyword evidence="3" id="KW-0067">ATP-binding</keyword>
<dbReference type="Gene3D" id="3.40.50.620">
    <property type="entry name" value="HUPs"/>
    <property type="match status" value="1"/>
</dbReference>
<gene>
    <name evidence="8" type="ORF">S03H2_58149</name>
</gene>
<evidence type="ECO:0008006" key="9">
    <source>
        <dbReference type="Google" id="ProtNLM"/>
    </source>
</evidence>
<evidence type="ECO:0000256" key="2">
    <source>
        <dbReference type="ARBA" id="ARBA00022741"/>
    </source>
</evidence>
<name>X1IY86_9ZZZZ</name>
<evidence type="ECO:0000256" key="4">
    <source>
        <dbReference type="ARBA" id="ARBA00022917"/>
    </source>
</evidence>
<organism evidence="8">
    <name type="scientific">marine sediment metagenome</name>
    <dbReference type="NCBI Taxonomy" id="412755"/>
    <lineage>
        <taxon>unclassified sequences</taxon>
        <taxon>metagenomes</taxon>
        <taxon>ecological metagenomes</taxon>
    </lineage>
</organism>
<dbReference type="SUPFAM" id="SSF52374">
    <property type="entry name" value="Nucleotidylyl transferase"/>
    <property type="match status" value="1"/>
</dbReference>
<dbReference type="InterPro" id="IPR041872">
    <property type="entry name" value="Anticodon_Met"/>
</dbReference>
<comment type="caution">
    <text evidence="8">The sequence shown here is derived from an EMBL/GenBank/DDBJ whole genome shotgun (WGS) entry which is preliminary data.</text>
</comment>
<proteinExistence type="predicted"/>
<keyword evidence="1" id="KW-0436">Ligase</keyword>
<evidence type="ECO:0000256" key="3">
    <source>
        <dbReference type="ARBA" id="ARBA00022840"/>
    </source>
</evidence>
<dbReference type="EMBL" id="BARU01037300">
    <property type="protein sequence ID" value="GAH86687.1"/>
    <property type="molecule type" value="Genomic_DNA"/>
</dbReference>
<feature type="domain" description="Methionyl/Leucyl tRNA synthetase" evidence="6">
    <location>
        <begin position="8"/>
        <end position="82"/>
    </location>
</feature>
<dbReference type="PANTHER" id="PTHR45765">
    <property type="entry name" value="METHIONINE--TRNA LIGASE"/>
    <property type="match status" value="1"/>
</dbReference>
<evidence type="ECO:0000256" key="5">
    <source>
        <dbReference type="ARBA" id="ARBA00023146"/>
    </source>
</evidence>
<dbReference type="InterPro" id="IPR015413">
    <property type="entry name" value="Methionyl/Leucyl_tRNA_Synth"/>
</dbReference>
<dbReference type="CDD" id="cd07957">
    <property type="entry name" value="Anticodon_Ia_Met"/>
    <property type="match status" value="1"/>
</dbReference>
<dbReference type="GO" id="GO:0005524">
    <property type="term" value="F:ATP binding"/>
    <property type="evidence" value="ECO:0007669"/>
    <property type="project" value="UniProtKB-KW"/>
</dbReference>
<keyword evidence="5" id="KW-0030">Aminoacyl-tRNA synthetase</keyword>
<dbReference type="InterPro" id="IPR009080">
    <property type="entry name" value="tRNAsynth_Ia_anticodon-bd"/>
</dbReference>
<dbReference type="SUPFAM" id="SSF47323">
    <property type="entry name" value="Anticodon-binding domain of a subclass of class I aminoacyl-tRNA synthetases"/>
    <property type="match status" value="1"/>
</dbReference>
<protein>
    <recommendedName>
        <fullName evidence="9">Methionine--tRNA ligase</fullName>
    </recommendedName>
</protein>
<dbReference type="InterPro" id="IPR023458">
    <property type="entry name" value="Met-tRNA_ligase_1"/>
</dbReference>